<dbReference type="Proteomes" id="UP000198894">
    <property type="component" value="Unassembled WGS sequence"/>
</dbReference>
<keyword evidence="2" id="KW-1185">Reference proteome</keyword>
<dbReference type="EMBL" id="FNEE01000036">
    <property type="protein sequence ID" value="SDL42499.1"/>
    <property type="molecule type" value="Genomic_DNA"/>
</dbReference>
<dbReference type="AlphaFoldDB" id="A0A1G9JY75"/>
<name>A0A1G9JY75_9HYPH</name>
<sequence>MMALLRNFKMTHYRSFWALARNGVILSSGRAGVGKGLRRAGGAASQSAHDFVTRDADVAKDAIG</sequence>
<accession>A0A1G9JY75</accession>
<reference evidence="2" key="1">
    <citation type="submission" date="2016-10" db="EMBL/GenBank/DDBJ databases">
        <authorList>
            <person name="Varghese N."/>
            <person name="Submissions S."/>
        </authorList>
    </citation>
    <scope>NUCLEOTIDE SEQUENCE [LARGE SCALE GENOMIC DNA]</scope>
    <source>
        <strain evidence="2">CGMCC 1.11022</strain>
    </source>
</reference>
<proteinExistence type="predicted"/>
<evidence type="ECO:0000313" key="1">
    <source>
        <dbReference type="EMBL" id="SDL42499.1"/>
    </source>
</evidence>
<evidence type="ECO:0000313" key="2">
    <source>
        <dbReference type="Proteomes" id="UP000198894"/>
    </source>
</evidence>
<organism evidence="1 2">
    <name type="scientific">Mesorhizobium muleiense</name>
    <dbReference type="NCBI Taxonomy" id="1004279"/>
    <lineage>
        <taxon>Bacteria</taxon>
        <taxon>Pseudomonadati</taxon>
        <taxon>Pseudomonadota</taxon>
        <taxon>Alphaproteobacteria</taxon>
        <taxon>Hyphomicrobiales</taxon>
        <taxon>Phyllobacteriaceae</taxon>
        <taxon>Mesorhizobium</taxon>
    </lineage>
</organism>
<gene>
    <name evidence="1" type="ORF">SAMN05428953_13650</name>
</gene>
<protein>
    <submittedName>
        <fullName evidence="1">Uncharacterized protein</fullName>
    </submittedName>
</protein>